<dbReference type="AlphaFoldDB" id="E0N8J7"/>
<evidence type="ECO:0000313" key="1">
    <source>
        <dbReference type="EMBL" id="EFM04613.1"/>
    </source>
</evidence>
<dbReference type="HOGENOM" id="CLU_1976732_0_0_4"/>
<name>E0N8J7_NEIM3</name>
<dbReference type="Proteomes" id="UP000005526">
    <property type="component" value="Unassembled WGS sequence"/>
</dbReference>
<sequence>MPALKSDVMPIFLNAIQNPNSSLPVFLLDFSGEISQDAFDDWLIAMSDLLASEQSFALIYHSRTGLTLPNNYRQIEAVWYKTHKESFFKYCKGLVRIVDDETQRQALDSPAFHKAWRVPYAVVLSLTEAKAWINTKIGAV</sequence>
<gene>
    <name evidence="1" type="ORF">HMPREF0602_0827</name>
</gene>
<reference evidence="1 2" key="1">
    <citation type="submission" date="2010-07" db="EMBL/GenBank/DDBJ databases">
        <authorList>
            <person name="Muzny D."/>
            <person name="Qin X."/>
            <person name="Deng J."/>
            <person name="Jiang H."/>
            <person name="Liu Y."/>
            <person name="Qu J."/>
            <person name="Song X.-Z."/>
            <person name="Zhang L."/>
            <person name="Thornton R."/>
            <person name="Coyle M."/>
            <person name="Francisco L."/>
            <person name="Jackson L."/>
            <person name="Javaid M."/>
            <person name="Korchina V."/>
            <person name="Kovar C."/>
            <person name="Mata R."/>
            <person name="Mathew T."/>
            <person name="Ngo R."/>
            <person name="Nguyen L."/>
            <person name="Nguyen N."/>
            <person name="Okwuonu G."/>
            <person name="Ongeri F."/>
            <person name="Pham C."/>
            <person name="Simmons D."/>
            <person name="Wilczek-Boney K."/>
            <person name="Hale W."/>
            <person name="Jakkamsetti A."/>
            <person name="Pham P."/>
            <person name="Ruth R."/>
            <person name="San Lucas F."/>
            <person name="Warren J."/>
            <person name="Zhang J."/>
            <person name="Zhao Z."/>
            <person name="Zhou C."/>
            <person name="Zhu D."/>
            <person name="Lee S."/>
            <person name="Bess C."/>
            <person name="Blankenburg K."/>
            <person name="Forbes L."/>
            <person name="Fu Q."/>
            <person name="Gubbala S."/>
            <person name="Hirani K."/>
            <person name="Jayaseelan J.C."/>
            <person name="Lara F."/>
            <person name="Munidasa M."/>
            <person name="Palculict T."/>
            <person name="Patil S."/>
            <person name="Pu L.-L."/>
            <person name="Saada N."/>
            <person name="Tang L."/>
            <person name="Weissenberger G."/>
            <person name="Zhu Y."/>
            <person name="Hemphill L."/>
            <person name="Shang Y."/>
            <person name="Youmans B."/>
            <person name="Ayvaz T."/>
            <person name="Ross M."/>
            <person name="Santibanez J."/>
            <person name="Aqrawi P."/>
            <person name="Gross S."/>
            <person name="Joshi V."/>
            <person name="Fowler G."/>
            <person name="Nazareth L."/>
            <person name="Reid J."/>
            <person name="Worley K."/>
            <person name="Petrosino J."/>
            <person name="Highlander S."/>
            <person name="Gibbs R."/>
        </authorList>
    </citation>
    <scope>NUCLEOTIDE SEQUENCE [LARGE SCALE GENOMIC DNA]</scope>
    <source>
        <strain evidence="1 2">ATCC 13091</strain>
    </source>
</reference>
<evidence type="ECO:0000313" key="2">
    <source>
        <dbReference type="Proteomes" id="UP000005526"/>
    </source>
</evidence>
<proteinExistence type="predicted"/>
<organism evidence="1 2">
    <name type="scientific">Neisseria meningitidis serogroup B (strain ATCC 13091 / M2091)</name>
    <dbReference type="NCBI Taxonomy" id="862513"/>
    <lineage>
        <taxon>Bacteria</taxon>
        <taxon>Pseudomonadati</taxon>
        <taxon>Pseudomonadota</taxon>
        <taxon>Betaproteobacteria</taxon>
        <taxon>Neisseriales</taxon>
        <taxon>Neisseriaceae</taxon>
        <taxon>Neisseria</taxon>
    </lineage>
</organism>
<accession>E0N8J7</accession>
<comment type="caution">
    <text evidence="1">The sequence shown here is derived from an EMBL/GenBank/DDBJ whole genome shotgun (WGS) entry which is preliminary data.</text>
</comment>
<protein>
    <recommendedName>
        <fullName evidence="3">STAS/SEC14 domain-containing protein</fullName>
    </recommendedName>
</protein>
<evidence type="ECO:0008006" key="3">
    <source>
        <dbReference type="Google" id="ProtNLM"/>
    </source>
</evidence>
<dbReference type="EMBL" id="AEEF01000048">
    <property type="protein sequence ID" value="EFM04613.1"/>
    <property type="molecule type" value="Genomic_DNA"/>
</dbReference>